<comment type="similarity">
    <text evidence="2">Belongs to the xanthine dehydrogenase family.</text>
</comment>
<dbReference type="SUPFAM" id="SSF54292">
    <property type="entry name" value="2Fe-2S ferredoxin-like"/>
    <property type="match status" value="1"/>
</dbReference>
<dbReference type="InterPro" id="IPR000674">
    <property type="entry name" value="Ald_Oxase/Xan_DH_a/b"/>
</dbReference>
<dbReference type="InterPro" id="IPR001041">
    <property type="entry name" value="2Fe-2S_ferredoxin-type"/>
</dbReference>
<dbReference type="Proteomes" id="UP001230188">
    <property type="component" value="Unassembled WGS sequence"/>
</dbReference>
<reference evidence="17" key="1">
    <citation type="submission" date="2023-01" db="EMBL/GenBank/DDBJ databases">
        <title>Metagenome sequencing of chrysophaentin producing Chrysophaeum taylorii.</title>
        <authorList>
            <person name="Davison J."/>
            <person name="Bewley C."/>
        </authorList>
    </citation>
    <scope>NUCLEOTIDE SEQUENCE</scope>
    <source>
        <strain evidence="17">NIES-1699</strain>
    </source>
</reference>
<dbReference type="Pfam" id="PF01799">
    <property type="entry name" value="Fer2_2"/>
    <property type="match status" value="1"/>
</dbReference>
<evidence type="ECO:0000256" key="13">
    <source>
        <dbReference type="PIRSR" id="PIRSR000127-2"/>
    </source>
</evidence>
<evidence type="ECO:0008006" key="19">
    <source>
        <dbReference type="Google" id="ProtNLM"/>
    </source>
</evidence>
<feature type="binding site" evidence="14">
    <location>
        <position position="923"/>
    </location>
    <ligand>
        <name>Mo-molybdopterin</name>
        <dbReference type="ChEBI" id="CHEBI:71302"/>
    </ligand>
    <ligandPart>
        <name>Mo</name>
        <dbReference type="ChEBI" id="CHEBI:28685"/>
    </ligandPart>
</feature>
<evidence type="ECO:0000256" key="14">
    <source>
        <dbReference type="PIRSR" id="PIRSR000127-3"/>
    </source>
</evidence>
<evidence type="ECO:0000313" key="18">
    <source>
        <dbReference type="Proteomes" id="UP001230188"/>
    </source>
</evidence>
<keyword evidence="9 14" id="KW-0408">Iron</keyword>
<keyword evidence="8" id="KW-0560">Oxidoreductase</keyword>
<dbReference type="InterPro" id="IPR046867">
    <property type="entry name" value="AldOxase/xan_DH_MoCoBD2"/>
</dbReference>
<feature type="binding site" evidence="14">
    <location>
        <position position="100"/>
    </location>
    <ligand>
        <name>[2Fe-2S] cluster</name>
        <dbReference type="ChEBI" id="CHEBI:190135"/>
        <label>2</label>
    </ligand>
</feature>
<evidence type="ECO:0000313" key="17">
    <source>
        <dbReference type="EMBL" id="KAJ8605889.1"/>
    </source>
</evidence>
<feature type="binding site" evidence="13">
    <location>
        <position position="735"/>
    </location>
    <ligand>
        <name>substrate</name>
    </ligand>
</feature>
<comment type="caution">
    <text evidence="17">The sequence shown here is derived from an EMBL/GenBank/DDBJ whole genome shotgun (WGS) entry which is preliminary data.</text>
</comment>
<dbReference type="InterPro" id="IPR008274">
    <property type="entry name" value="AldOxase/xan_DH_MoCoBD1"/>
</dbReference>
<dbReference type="Gene3D" id="3.30.465.10">
    <property type="match status" value="1"/>
</dbReference>
<sequence>MGLTGTKLGCGEGGCGACTVIVSSPDGHASVNSCLAPLCSVDGLGVTTVEGSSEEIQRKLAEAHGSQCGACTPGFVMALQAKAINKAEEKKNHHLDGNLCRCTGYRSILSVDIEECGAPPCVPEFRNSEELEVKGKASTWHRPTTLARVLALKRQFPDAKLITGNTEVGIEMRTRSYATFISLAAVPELGELRLPSIGGAVTLAKLREAAYGGTDPGYLAMGRMLDWFASTQIRNVASLAGNVATASPISDMNPLLVCLEATIVLANCDRERRVLARDFFVGYRKTAMDADEIIVRIEVPESSPGCLVEAYKQCRRREDDISIVCCAFKLKLDEGNNNKVVHFTTGFGGMAPTTIAASKTEARVKKNMAWPPAWDAYEALKNELWLPPDAPGGMPEYRVTLCCSFLRKFAQGLDSYTTVPRRRTRPLVVVKSSSSSSRSGGGGVMHRSALLQASGKASYADDLPSELHAALVLTTKPHANFKVQVPANVVFFGAADVADNRIGAVLKDEELFATTKATSTGQPIGVVVAASHKAAVEAARSVKVIYAEEFPSILSIDEAIEAGSYFGGPRELRAGVDFEEAPYDVEVSGDVYIGGQEHFYLEPNSSICTPTEEGMKIVSSTQNPTKTQIMVASVLGLPAAKVTCSVKRLGGGFGGKETRSCFVCCAAAVAAHKLNRSVKITLDRDVDMAITGGRHPFKGTYRAKAKKDMTITAVDATLYCNAGFSLDLSQAVMDRAIFHSENAYRIPNFRVRGYCCKTNTPSNTAFRGFGGPQGMFVCETWVDHLARELGVDPTAFRLKNLYKVGDRTPYGQLIEDEIQWPSVVARPPPLLLTQHPHKKRGWAALPVKFGIAFTSKFLNQGGALVHLYTDGSLLVTHGGTEMGQGLHTKVIQVVADAFEVPLEDVHVEETATDKVANTSPTAASMSTDLYAMAALDASEQILERLRPYDAEAATLRDRALKAHLDRVDLTAHGFHVVPEDRCGYDWDTRKGQPFNYFTSGVGAAEVEIDVLTGDSHVRKVDVVMDLGKSINEAIDVGQIEGAFAQGFGLFTMEDVARDDTSGRILTTGPGTYKIPSANDAPLEFNITLLDGRGNKHAVHSSRAVGEPPLFLGASVFFAIRDAITQVRRDDHDHHPYFTLDSPLTAERIRMACVDDITALVAPPDFRAKGSF</sequence>
<comment type="cofactor">
    <cofactor evidence="1 13">
        <name>FAD</name>
        <dbReference type="ChEBI" id="CHEBI:57692"/>
    </cofactor>
</comment>
<dbReference type="Pfam" id="PF00941">
    <property type="entry name" value="FAD_binding_5"/>
    <property type="match status" value="1"/>
</dbReference>
<dbReference type="InterPro" id="IPR016208">
    <property type="entry name" value="Ald_Oxase/xanthine_DH-like"/>
</dbReference>
<feature type="binding site" evidence="14">
    <location>
        <position position="653"/>
    </location>
    <ligand>
        <name>Mo-molybdopterin</name>
        <dbReference type="ChEBI" id="CHEBI:71302"/>
    </ligand>
    <ligandPart>
        <name>Mo</name>
        <dbReference type="ChEBI" id="CHEBI:28685"/>
    </ligandPart>
</feature>
<dbReference type="FunFam" id="3.30.43.10:FF:000001">
    <property type="entry name" value="Xanthine dehydrogenase/oxidase"/>
    <property type="match status" value="1"/>
</dbReference>
<dbReference type="SUPFAM" id="SSF55447">
    <property type="entry name" value="CO dehydrogenase flavoprotein C-terminal domain-like"/>
    <property type="match status" value="1"/>
</dbReference>
<dbReference type="PANTHER" id="PTHR45444">
    <property type="entry name" value="XANTHINE DEHYDROGENASE"/>
    <property type="match status" value="1"/>
</dbReference>
<dbReference type="Pfam" id="PF20256">
    <property type="entry name" value="MoCoBD_2"/>
    <property type="match status" value="1"/>
</dbReference>
<feature type="domain" description="2Fe-2S ferredoxin-type" evidence="15">
    <location>
        <begin position="1"/>
        <end position="52"/>
    </location>
</feature>
<dbReference type="SUPFAM" id="SSF56176">
    <property type="entry name" value="FAD-binding/transporter-associated domain-like"/>
    <property type="match status" value="1"/>
</dbReference>
<accession>A0AAD7UHU4</accession>
<evidence type="ECO:0000259" key="15">
    <source>
        <dbReference type="PROSITE" id="PS51085"/>
    </source>
</evidence>
<dbReference type="Gene3D" id="3.10.20.30">
    <property type="match status" value="1"/>
</dbReference>
<dbReference type="InterPro" id="IPR002888">
    <property type="entry name" value="2Fe-2S-bd"/>
</dbReference>
<dbReference type="PROSITE" id="PS00197">
    <property type="entry name" value="2FE2S_FER_1"/>
    <property type="match status" value="1"/>
</dbReference>
<feature type="active site" description="Proton acceptor" evidence="12">
    <location>
        <position position="1106"/>
    </location>
</feature>
<keyword evidence="6 14" id="KW-0479">Metal-binding</keyword>
<dbReference type="Gene3D" id="3.30.365.10">
    <property type="entry name" value="Aldehyde oxidase/xanthine dehydrogenase, molybdopterin binding domain"/>
    <property type="match status" value="4"/>
</dbReference>
<dbReference type="InterPro" id="IPR036856">
    <property type="entry name" value="Ald_Oxase/Xan_DH_a/b_sf"/>
</dbReference>
<evidence type="ECO:0000256" key="5">
    <source>
        <dbReference type="ARBA" id="ARBA00022714"/>
    </source>
</evidence>
<dbReference type="GO" id="GO:0071949">
    <property type="term" value="F:FAD binding"/>
    <property type="evidence" value="ECO:0007669"/>
    <property type="project" value="InterPro"/>
</dbReference>
<dbReference type="InterPro" id="IPR036318">
    <property type="entry name" value="FAD-bd_PCMH-like_sf"/>
</dbReference>
<evidence type="ECO:0000256" key="9">
    <source>
        <dbReference type="ARBA" id="ARBA00023004"/>
    </source>
</evidence>
<dbReference type="Gene3D" id="3.30.43.10">
    <property type="entry name" value="Uridine Diphospho-n-acetylenolpyruvylglucosamine Reductase, domain 2"/>
    <property type="match status" value="1"/>
</dbReference>
<feature type="binding site" evidence="14">
    <location>
        <position position="68"/>
    </location>
    <ligand>
        <name>[2Fe-2S] cluster</name>
        <dbReference type="ChEBI" id="CHEBI:190135"/>
        <label>2</label>
    </ligand>
</feature>
<dbReference type="SUPFAM" id="SSF54665">
    <property type="entry name" value="CO dehydrogenase molybdoprotein N-domain-like"/>
    <property type="match status" value="1"/>
</dbReference>
<keyword evidence="10 14" id="KW-0411">Iron-sulfur</keyword>
<proteinExistence type="inferred from homology"/>
<keyword evidence="4" id="KW-0285">Flavoprotein</keyword>
<dbReference type="SUPFAM" id="SSF47741">
    <property type="entry name" value="CO dehydrogenase ISP C-domain like"/>
    <property type="match status" value="1"/>
</dbReference>
<feature type="binding site" evidence="13">
    <location>
        <position position="312"/>
    </location>
    <ligand>
        <name>FAD</name>
        <dbReference type="ChEBI" id="CHEBI:57692"/>
    </ligand>
</feature>
<dbReference type="PROSITE" id="PS51387">
    <property type="entry name" value="FAD_PCMH"/>
    <property type="match status" value="1"/>
</dbReference>
<keyword evidence="3 14" id="KW-0500">Molybdenum</keyword>
<dbReference type="GO" id="GO:0051537">
    <property type="term" value="F:2 iron, 2 sulfur cluster binding"/>
    <property type="evidence" value="ECO:0007669"/>
    <property type="project" value="UniProtKB-KW"/>
</dbReference>
<dbReference type="FunFam" id="3.30.365.10:FF:000003">
    <property type="entry name" value="Aldehyde oxidase 1"/>
    <property type="match status" value="1"/>
</dbReference>
<evidence type="ECO:0000259" key="16">
    <source>
        <dbReference type="PROSITE" id="PS51387"/>
    </source>
</evidence>
<dbReference type="Pfam" id="PF02738">
    <property type="entry name" value="MoCoBD_1"/>
    <property type="match status" value="1"/>
</dbReference>
<dbReference type="Gene3D" id="3.90.1170.50">
    <property type="entry name" value="Aldehyde oxidase/xanthine dehydrogenase, a/b hammerhead"/>
    <property type="match status" value="1"/>
</dbReference>
<dbReference type="AlphaFoldDB" id="A0AAD7UHU4"/>
<feature type="binding site" evidence="13">
    <location>
        <position position="251"/>
    </location>
    <ligand>
        <name>FAD</name>
        <dbReference type="ChEBI" id="CHEBI:57692"/>
    </ligand>
</feature>
<dbReference type="Gene3D" id="1.10.150.120">
    <property type="entry name" value="[2Fe-2S]-binding domain"/>
    <property type="match status" value="1"/>
</dbReference>
<feature type="binding site" evidence="14">
    <location>
        <position position="15"/>
    </location>
    <ligand>
        <name>[2Fe-2S] cluster</name>
        <dbReference type="ChEBI" id="CHEBI:190135"/>
        <label>1</label>
    </ligand>
</feature>
<feature type="binding site" evidence="14">
    <location>
        <position position="10"/>
    </location>
    <ligand>
        <name>[2Fe-2S] cluster</name>
        <dbReference type="ChEBI" id="CHEBI:190135"/>
        <label>1</label>
    </ligand>
</feature>
<evidence type="ECO:0000256" key="4">
    <source>
        <dbReference type="ARBA" id="ARBA00022630"/>
    </source>
</evidence>
<dbReference type="InterPro" id="IPR036884">
    <property type="entry name" value="2Fe-2S-bd_dom_sf"/>
</dbReference>
<dbReference type="Pfam" id="PF03450">
    <property type="entry name" value="CO_deh_flav_C"/>
    <property type="match status" value="1"/>
</dbReference>
<dbReference type="InterPro" id="IPR002346">
    <property type="entry name" value="Mopterin_DH_FAD-bd"/>
</dbReference>
<keyword evidence="18" id="KW-1185">Reference proteome</keyword>
<organism evidence="17 18">
    <name type="scientific">Chrysophaeum taylorii</name>
    <dbReference type="NCBI Taxonomy" id="2483200"/>
    <lineage>
        <taxon>Eukaryota</taxon>
        <taxon>Sar</taxon>
        <taxon>Stramenopiles</taxon>
        <taxon>Ochrophyta</taxon>
        <taxon>Pelagophyceae</taxon>
        <taxon>Pelagomonadales</taxon>
        <taxon>Pelagomonadaceae</taxon>
        <taxon>Chrysophaeum</taxon>
    </lineage>
</organism>
<keyword evidence="5 14" id="KW-0001">2Fe-2S</keyword>
<dbReference type="InterPro" id="IPR012675">
    <property type="entry name" value="Beta-grasp_dom_sf"/>
</dbReference>
<evidence type="ECO:0000256" key="1">
    <source>
        <dbReference type="ARBA" id="ARBA00001974"/>
    </source>
</evidence>
<comment type="cofactor">
    <cofactor evidence="14">
        <name>Mo-molybdopterin</name>
        <dbReference type="ChEBI" id="CHEBI:71302"/>
    </cofactor>
    <text evidence="14">Binds 1 Mo-molybdopterin (Mo-MPT) cofactor per subunit.</text>
</comment>
<dbReference type="PROSITE" id="PS51085">
    <property type="entry name" value="2FE2S_FER_2"/>
    <property type="match status" value="1"/>
</dbReference>
<protein>
    <recommendedName>
        <fullName evidence="19">Xanthine dehydrogenase</fullName>
    </recommendedName>
</protein>
<dbReference type="InterPro" id="IPR016167">
    <property type="entry name" value="FAD-bd_PCMH_sub1"/>
</dbReference>
<feature type="binding site" evidence="14">
    <location>
        <position position="767"/>
    </location>
    <ligand>
        <name>Mo-molybdopterin</name>
        <dbReference type="ChEBI" id="CHEBI:71302"/>
    </ligand>
    <ligandPart>
        <name>Mo</name>
        <dbReference type="ChEBI" id="CHEBI:28685"/>
    </ligandPart>
</feature>
<dbReference type="Pfam" id="PF01315">
    <property type="entry name" value="Ald_Xan_dh_C"/>
    <property type="match status" value="1"/>
</dbReference>
<dbReference type="SMART" id="SM01008">
    <property type="entry name" value="Ald_Xan_dh_C"/>
    <property type="match status" value="1"/>
</dbReference>
<evidence type="ECO:0000256" key="2">
    <source>
        <dbReference type="ARBA" id="ARBA00006849"/>
    </source>
</evidence>
<feature type="binding site" evidence="14">
    <location>
        <position position="18"/>
    </location>
    <ligand>
        <name>[2Fe-2S] cluster</name>
        <dbReference type="ChEBI" id="CHEBI:190135"/>
        <label>1</label>
    </ligand>
</feature>
<dbReference type="InterPro" id="IPR036683">
    <property type="entry name" value="CO_DH_flav_C_dom_sf"/>
</dbReference>
<feature type="binding site" evidence="13">
    <location>
        <position position="854"/>
    </location>
    <ligand>
        <name>substrate</name>
    </ligand>
</feature>
<evidence type="ECO:0000256" key="12">
    <source>
        <dbReference type="PIRSR" id="PIRSR000127-1"/>
    </source>
</evidence>
<dbReference type="SMART" id="SM01092">
    <property type="entry name" value="CO_deh_flav_C"/>
    <property type="match status" value="1"/>
</dbReference>
<dbReference type="GO" id="GO:0016491">
    <property type="term" value="F:oxidoreductase activity"/>
    <property type="evidence" value="ECO:0007669"/>
    <property type="project" value="UniProtKB-KW"/>
</dbReference>
<dbReference type="InterPro" id="IPR036010">
    <property type="entry name" value="2Fe-2S_ferredoxin-like_sf"/>
</dbReference>
<gene>
    <name evidence="17" type="ORF">CTAYLR_000597</name>
</gene>
<feature type="binding site" evidence="13">
    <location>
        <position position="769"/>
    </location>
    <ligand>
        <name>substrate</name>
    </ligand>
</feature>
<dbReference type="PIRSF" id="PIRSF000127">
    <property type="entry name" value="Xanthine_DH"/>
    <property type="match status" value="1"/>
</dbReference>
<dbReference type="InterPro" id="IPR016169">
    <property type="entry name" value="FAD-bd_PCMH_sub2"/>
</dbReference>
<name>A0AAD7UHU4_9STRA</name>
<comment type="cofactor">
    <cofactor evidence="11">
        <name>[2Fe-2S] cluster</name>
        <dbReference type="ChEBI" id="CHEBI:190135"/>
    </cofactor>
</comment>
<dbReference type="SUPFAM" id="SSF56003">
    <property type="entry name" value="Molybdenum cofactor-binding domain"/>
    <property type="match status" value="1"/>
</dbReference>
<dbReference type="Gene3D" id="3.30.390.50">
    <property type="entry name" value="CO dehydrogenase flavoprotein, C-terminal domain"/>
    <property type="match status" value="1"/>
</dbReference>
<feature type="binding site" evidence="13">
    <location>
        <position position="228"/>
    </location>
    <ligand>
        <name>FAD</name>
        <dbReference type="ChEBI" id="CHEBI:57692"/>
    </ligand>
</feature>
<feature type="binding site" evidence="14">
    <location>
        <position position="34"/>
    </location>
    <ligand>
        <name>[2Fe-2S] cluster</name>
        <dbReference type="ChEBI" id="CHEBI:190135"/>
        <label>1</label>
    </ligand>
</feature>
<dbReference type="InterPro" id="IPR006058">
    <property type="entry name" value="2Fe2S_fd_BS"/>
</dbReference>
<evidence type="ECO:0000256" key="7">
    <source>
        <dbReference type="ARBA" id="ARBA00022827"/>
    </source>
</evidence>
<evidence type="ECO:0000256" key="3">
    <source>
        <dbReference type="ARBA" id="ARBA00022505"/>
    </source>
</evidence>
<dbReference type="InterPro" id="IPR005107">
    <property type="entry name" value="CO_DH_flav_C"/>
</dbReference>
<dbReference type="FunFam" id="3.30.365.10:FF:000004">
    <property type="entry name" value="Xanthine dehydrogenase oxidase"/>
    <property type="match status" value="1"/>
</dbReference>
<feature type="binding site" evidence="14">
    <location>
        <position position="102"/>
    </location>
    <ligand>
        <name>[2Fe-2S] cluster</name>
        <dbReference type="ChEBI" id="CHEBI:190135"/>
        <label>2</label>
    </ligand>
</feature>
<feature type="binding site" evidence="13">
    <location>
        <begin position="238"/>
        <end position="242"/>
    </location>
    <ligand>
        <name>FAD</name>
        <dbReference type="ChEBI" id="CHEBI:57692"/>
    </ligand>
</feature>
<evidence type="ECO:0000256" key="6">
    <source>
        <dbReference type="ARBA" id="ARBA00022723"/>
    </source>
</evidence>
<comment type="cofactor">
    <cofactor evidence="14">
        <name>[2Fe-2S] cluster</name>
        <dbReference type="ChEBI" id="CHEBI:190135"/>
    </cofactor>
    <text evidence="14">Binds 2 [2Fe-2S] clusters.</text>
</comment>
<feature type="domain" description="FAD-binding PCMH-type" evidence="16">
    <location>
        <begin position="133"/>
        <end position="304"/>
    </location>
</feature>
<keyword evidence="7 13" id="KW-0274">FAD</keyword>
<evidence type="ECO:0000256" key="11">
    <source>
        <dbReference type="ARBA" id="ARBA00034078"/>
    </source>
</evidence>
<dbReference type="GO" id="GO:0005506">
    <property type="term" value="F:iron ion binding"/>
    <property type="evidence" value="ECO:0007669"/>
    <property type="project" value="InterPro"/>
</dbReference>
<dbReference type="InterPro" id="IPR016166">
    <property type="entry name" value="FAD-bd_PCMH"/>
</dbReference>
<dbReference type="PANTHER" id="PTHR45444:SF3">
    <property type="entry name" value="XANTHINE DEHYDROGENASE"/>
    <property type="match status" value="1"/>
</dbReference>
<feature type="binding site" evidence="13">
    <location>
        <begin position="161"/>
        <end position="168"/>
    </location>
    <ligand>
        <name>FAD</name>
        <dbReference type="ChEBI" id="CHEBI:57692"/>
    </ligand>
</feature>
<dbReference type="EMBL" id="JAQMWT010000309">
    <property type="protein sequence ID" value="KAJ8605889.1"/>
    <property type="molecule type" value="Genomic_DNA"/>
</dbReference>
<dbReference type="InterPro" id="IPR037165">
    <property type="entry name" value="AldOxase/xan_DH_Mopterin-bd_sf"/>
</dbReference>
<evidence type="ECO:0000256" key="8">
    <source>
        <dbReference type="ARBA" id="ARBA00023002"/>
    </source>
</evidence>
<feature type="binding site" evidence="13">
    <location>
        <position position="657"/>
    </location>
    <ligand>
        <name>substrate</name>
    </ligand>
</feature>
<feature type="binding site" evidence="14">
    <location>
        <position position="622"/>
    </location>
    <ligand>
        <name>Mo-molybdopterin</name>
        <dbReference type="ChEBI" id="CHEBI:71302"/>
    </ligand>
    <ligandPart>
        <name>Mo</name>
        <dbReference type="ChEBI" id="CHEBI:28685"/>
    </ligandPart>
</feature>
<evidence type="ECO:0000256" key="10">
    <source>
        <dbReference type="ARBA" id="ARBA00023014"/>
    </source>
</evidence>
<feature type="binding site" evidence="14">
    <location>
        <position position="71"/>
    </location>
    <ligand>
        <name>[2Fe-2S] cluster</name>
        <dbReference type="ChEBI" id="CHEBI:190135"/>
        <label>2</label>
    </ligand>
</feature>